<evidence type="ECO:0000256" key="1">
    <source>
        <dbReference type="ARBA" id="ARBA00004651"/>
    </source>
</evidence>
<dbReference type="Pfam" id="PF01226">
    <property type="entry name" value="Form_Nir_trans"/>
    <property type="match status" value="1"/>
</dbReference>
<dbReference type="InterPro" id="IPR023271">
    <property type="entry name" value="Aquaporin-like"/>
</dbReference>
<comment type="subcellular location">
    <subcellularLocation>
        <location evidence="1">Cell membrane</location>
        <topology evidence="1">Multi-pass membrane protein</topology>
    </subcellularLocation>
</comment>
<feature type="transmembrane region" description="Helical" evidence="11">
    <location>
        <begin position="140"/>
        <end position="161"/>
    </location>
</feature>
<comment type="subunit">
    <text evidence="2">Homopentamer.</text>
</comment>
<feature type="transmembrane region" description="Helical" evidence="11">
    <location>
        <begin position="283"/>
        <end position="303"/>
    </location>
</feature>
<comment type="catalytic activity">
    <reaction evidence="6">
        <text>(S)-lactate(in) + H(+)(in) = (S)-lactate(out) + H(+)(out)</text>
        <dbReference type="Rhea" id="RHEA:29415"/>
        <dbReference type="ChEBI" id="CHEBI:15378"/>
        <dbReference type="ChEBI" id="CHEBI:16651"/>
    </reaction>
</comment>
<dbReference type="OrthoDB" id="4829at2759"/>
<reference evidence="13" key="1">
    <citation type="submission" date="2020-06" db="EMBL/GenBank/DDBJ databases">
        <authorList>
            <consortium name="Plant Systems Biology data submission"/>
        </authorList>
    </citation>
    <scope>NUCLEOTIDE SEQUENCE</scope>
    <source>
        <strain evidence="13">D6</strain>
    </source>
</reference>
<feature type="transmembrane region" description="Helical" evidence="11">
    <location>
        <begin position="309"/>
        <end position="327"/>
    </location>
</feature>
<dbReference type="GO" id="GO:0015499">
    <property type="term" value="F:formate transmembrane transporter activity"/>
    <property type="evidence" value="ECO:0007669"/>
    <property type="project" value="TreeGrafter"/>
</dbReference>
<dbReference type="Gene3D" id="1.20.1080.10">
    <property type="entry name" value="Glycerol uptake facilitator protein"/>
    <property type="match status" value="1"/>
</dbReference>
<dbReference type="PANTHER" id="PTHR30520:SF6">
    <property type="entry name" value="FORMATE_NITRATE FAMILY TRANSPORTER (EUROFUNG)"/>
    <property type="match status" value="1"/>
</dbReference>
<evidence type="ECO:0000256" key="9">
    <source>
        <dbReference type="ARBA" id="ARBA00049088"/>
    </source>
</evidence>
<evidence type="ECO:0000256" key="11">
    <source>
        <dbReference type="SAM" id="Phobius"/>
    </source>
</evidence>
<dbReference type="PANTHER" id="PTHR30520">
    <property type="entry name" value="FORMATE TRANSPORTER-RELATED"/>
    <property type="match status" value="1"/>
</dbReference>
<keyword evidence="14" id="KW-1185">Reference proteome</keyword>
<keyword evidence="3 11" id="KW-0812">Transmembrane</keyword>
<feature type="transmembrane region" description="Helical" evidence="11">
    <location>
        <begin position="186"/>
        <end position="212"/>
    </location>
</feature>
<feature type="chain" id="PRO_5040263555" evidence="12">
    <location>
        <begin position="21"/>
        <end position="370"/>
    </location>
</feature>
<evidence type="ECO:0000256" key="7">
    <source>
        <dbReference type="ARBA" id="ARBA00047693"/>
    </source>
</evidence>
<gene>
    <name evidence="13" type="ORF">SEMRO_765_G199250.1</name>
</gene>
<evidence type="ECO:0000256" key="3">
    <source>
        <dbReference type="ARBA" id="ARBA00022692"/>
    </source>
</evidence>
<dbReference type="GO" id="GO:0005886">
    <property type="term" value="C:plasma membrane"/>
    <property type="evidence" value="ECO:0007669"/>
    <property type="project" value="UniProtKB-SubCell"/>
</dbReference>
<evidence type="ECO:0000256" key="4">
    <source>
        <dbReference type="ARBA" id="ARBA00022989"/>
    </source>
</evidence>
<dbReference type="InterPro" id="IPR000292">
    <property type="entry name" value="For/NO2_transpt"/>
</dbReference>
<comment type="similarity">
    <text evidence="10">Belongs to the FNT transporter (TC 1.A.16) family.</text>
</comment>
<sequence>MNSKAAQFLLVSALVGSTSAFAPSSRVASSVVVSTKPSNFRLLQASPEAQEMSSEEAKAEHEMASLDLSKTIYTASIKSPKDSYVAFAEKGAANAKMAKRKIFHQSVLGGCYVGFGALLSLSVAGNMGGIGGPNPGLSKMMFAALFPVNLLLIVTTGGQLFTGNSATCAAARYEGLIDNYEMCRNWAVSIVGNVVGCGLMALIASYVGLLSGGTAALCTSTAVGKCSLSFGKNFVKAILCNWMVSIAVYLSGASNDLVGKLVGVWFPISTFVAIGLEHSVANMFILPAALLLGVPLTIGDVIMRNILPVLLGNAVAGAIVVAGSYSYQFGRLGGKRRAIFAEQTAQRELRKRKALLKKKNEALVEFSPSI</sequence>
<accession>A0A9N8E974</accession>
<protein>
    <submittedName>
        <fullName evidence="13">Probable formate transporter</fullName>
    </submittedName>
</protein>
<comment type="catalytic activity">
    <reaction evidence="8">
        <text>formate(in) + H(+)(in) = formate(out) + H(+)(out)</text>
        <dbReference type="Rhea" id="RHEA:80887"/>
        <dbReference type="ChEBI" id="CHEBI:15378"/>
        <dbReference type="ChEBI" id="CHEBI:15740"/>
    </reaction>
</comment>
<evidence type="ECO:0000313" key="14">
    <source>
        <dbReference type="Proteomes" id="UP001153069"/>
    </source>
</evidence>
<feature type="transmembrane region" description="Helical" evidence="11">
    <location>
        <begin position="107"/>
        <end position="128"/>
    </location>
</feature>
<evidence type="ECO:0000256" key="6">
    <source>
        <dbReference type="ARBA" id="ARBA00034245"/>
    </source>
</evidence>
<name>A0A9N8E974_9STRA</name>
<dbReference type="AlphaFoldDB" id="A0A9N8E974"/>
<dbReference type="EMBL" id="CAICTM010000764">
    <property type="protein sequence ID" value="CAB9516180.1"/>
    <property type="molecule type" value="Genomic_DNA"/>
</dbReference>
<comment type="catalytic activity">
    <reaction evidence="7">
        <text>pyruvate(out) + H(+)(out) = pyruvate(in) + H(+)(in)</text>
        <dbReference type="Rhea" id="RHEA:64720"/>
        <dbReference type="ChEBI" id="CHEBI:15361"/>
        <dbReference type="ChEBI" id="CHEBI:15378"/>
    </reaction>
</comment>
<dbReference type="Proteomes" id="UP001153069">
    <property type="component" value="Unassembled WGS sequence"/>
</dbReference>
<evidence type="ECO:0000256" key="2">
    <source>
        <dbReference type="ARBA" id="ARBA00011255"/>
    </source>
</evidence>
<feature type="transmembrane region" description="Helical" evidence="11">
    <location>
        <begin position="257"/>
        <end position="276"/>
    </location>
</feature>
<keyword evidence="12" id="KW-0732">Signal</keyword>
<proteinExistence type="inferred from homology"/>
<feature type="signal peptide" evidence="12">
    <location>
        <begin position="1"/>
        <end position="20"/>
    </location>
</feature>
<evidence type="ECO:0000313" key="13">
    <source>
        <dbReference type="EMBL" id="CAB9516180.1"/>
    </source>
</evidence>
<keyword evidence="4 11" id="KW-1133">Transmembrane helix</keyword>
<keyword evidence="5 11" id="KW-0472">Membrane</keyword>
<evidence type="ECO:0000256" key="5">
    <source>
        <dbReference type="ARBA" id="ARBA00023136"/>
    </source>
</evidence>
<comment type="catalytic activity">
    <reaction evidence="9">
        <text>acetate(out) + H(+)(out) = acetate(in) + H(+)(in)</text>
        <dbReference type="Rhea" id="RHEA:71803"/>
        <dbReference type="ChEBI" id="CHEBI:15378"/>
        <dbReference type="ChEBI" id="CHEBI:30089"/>
    </reaction>
</comment>
<evidence type="ECO:0000256" key="8">
    <source>
        <dbReference type="ARBA" id="ARBA00049016"/>
    </source>
</evidence>
<feature type="transmembrane region" description="Helical" evidence="11">
    <location>
        <begin position="233"/>
        <end position="251"/>
    </location>
</feature>
<comment type="caution">
    <text evidence="13">The sequence shown here is derived from an EMBL/GenBank/DDBJ whole genome shotgun (WGS) entry which is preliminary data.</text>
</comment>
<evidence type="ECO:0000256" key="10">
    <source>
        <dbReference type="ARBA" id="ARBA00049660"/>
    </source>
</evidence>
<evidence type="ECO:0000256" key="12">
    <source>
        <dbReference type="SAM" id="SignalP"/>
    </source>
</evidence>
<organism evidence="13 14">
    <name type="scientific">Seminavis robusta</name>
    <dbReference type="NCBI Taxonomy" id="568900"/>
    <lineage>
        <taxon>Eukaryota</taxon>
        <taxon>Sar</taxon>
        <taxon>Stramenopiles</taxon>
        <taxon>Ochrophyta</taxon>
        <taxon>Bacillariophyta</taxon>
        <taxon>Bacillariophyceae</taxon>
        <taxon>Bacillariophycidae</taxon>
        <taxon>Naviculales</taxon>
        <taxon>Naviculaceae</taxon>
        <taxon>Seminavis</taxon>
    </lineage>
</organism>